<reference evidence="3 4" key="1">
    <citation type="submission" date="2020-02" db="EMBL/GenBank/DDBJ databases">
        <authorList>
            <person name="Ma Q."/>
            <person name="Huang Y."/>
            <person name="Song X."/>
            <person name="Pei D."/>
        </authorList>
    </citation>
    <scope>NUCLEOTIDE SEQUENCE [LARGE SCALE GENOMIC DNA]</scope>
    <source>
        <strain evidence="3">Sxm20200214</strain>
        <tissue evidence="3">Leaf</tissue>
    </source>
</reference>
<evidence type="ECO:0000313" key="3">
    <source>
        <dbReference type="EMBL" id="KAG2308036.1"/>
    </source>
</evidence>
<dbReference type="EMBL" id="JAAMPC010000006">
    <property type="protein sequence ID" value="KAG2308036.1"/>
    <property type="molecule type" value="Genomic_DNA"/>
</dbReference>
<gene>
    <name evidence="3" type="ORF">Bca52824_027784</name>
</gene>
<dbReference type="OrthoDB" id="1108953at2759"/>
<evidence type="ECO:0000256" key="1">
    <source>
        <dbReference type="ARBA" id="ARBA00022679"/>
    </source>
</evidence>
<evidence type="ECO:0000256" key="2">
    <source>
        <dbReference type="ARBA" id="ARBA00023315"/>
    </source>
</evidence>
<name>A0A8X7VB63_BRACI</name>
<keyword evidence="2" id="KW-0012">Acyltransferase</keyword>
<accession>A0A8X7VB63</accession>
<sequence length="266" mass="30450">MWLKRNPTEQVTFYRDTEASHGSFYSVILPKLERSLSLALTHFLPLSGHLKWNPQDPKPHIVVLPQDTLSLTLAETSADFSLSSDSASVLSLQITLFPSQGFCIGTTVHHAVKDGQTGAKFHKSWAHICNYGTIPQDFHFPTLLDRSIINVLPGLEPKILELMSYLDKDSARSLNLSPFKEIDDVIRITLELSQENVEKLKEKAKNESTCSDLHLSTFVVTFAYIWTCMVKARRGEPDRPVWFRYVADLRNRLDLLRKLCRIHRFR</sequence>
<comment type="caution">
    <text evidence="3">The sequence shown here is derived from an EMBL/GenBank/DDBJ whole genome shotgun (WGS) entry which is preliminary data.</text>
</comment>
<evidence type="ECO:0000313" key="4">
    <source>
        <dbReference type="Proteomes" id="UP000886595"/>
    </source>
</evidence>
<dbReference type="InterPro" id="IPR023213">
    <property type="entry name" value="CAT-like_dom_sf"/>
</dbReference>
<dbReference type="InterPro" id="IPR051504">
    <property type="entry name" value="Plant_metabolite_acyltrans"/>
</dbReference>
<dbReference type="Gene3D" id="3.30.559.10">
    <property type="entry name" value="Chloramphenicol acetyltransferase-like domain"/>
    <property type="match status" value="3"/>
</dbReference>
<proteinExistence type="predicted"/>
<keyword evidence="4" id="KW-1185">Reference proteome</keyword>
<organism evidence="3 4">
    <name type="scientific">Brassica carinata</name>
    <name type="common">Ethiopian mustard</name>
    <name type="synonym">Abyssinian cabbage</name>
    <dbReference type="NCBI Taxonomy" id="52824"/>
    <lineage>
        <taxon>Eukaryota</taxon>
        <taxon>Viridiplantae</taxon>
        <taxon>Streptophyta</taxon>
        <taxon>Embryophyta</taxon>
        <taxon>Tracheophyta</taxon>
        <taxon>Spermatophyta</taxon>
        <taxon>Magnoliopsida</taxon>
        <taxon>eudicotyledons</taxon>
        <taxon>Gunneridae</taxon>
        <taxon>Pentapetalae</taxon>
        <taxon>rosids</taxon>
        <taxon>malvids</taxon>
        <taxon>Brassicales</taxon>
        <taxon>Brassicaceae</taxon>
        <taxon>Brassiceae</taxon>
        <taxon>Brassica</taxon>
    </lineage>
</organism>
<dbReference type="GO" id="GO:0016747">
    <property type="term" value="F:acyltransferase activity, transferring groups other than amino-acyl groups"/>
    <property type="evidence" value="ECO:0007669"/>
    <property type="project" value="UniProtKB-ARBA"/>
</dbReference>
<protein>
    <submittedName>
        <fullName evidence="3">Uncharacterized protein</fullName>
    </submittedName>
</protein>
<dbReference type="PANTHER" id="PTHR31625">
    <property type="match status" value="1"/>
</dbReference>
<keyword evidence="1" id="KW-0808">Transferase</keyword>
<dbReference type="AlphaFoldDB" id="A0A8X7VB63"/>
<dbReference type="Pfam" id="PF02458">
    <property type="entry name" value="Transferase"/>
    <property type="match status" value="1"/>
</dbReference>
<dbReference type="Proteomes" id="UP000886595">
    <property type="component" value="Unassembled WGS sequence"/>
</dbReference>